<dbReference type="RefSeq" id="XP_064686090.1">
    <property type="nucleotide sequence ID" value="XM_064828888.1"/>
</dbReference>
<reference evidence="4 5" key="1">
    <citation type="submission" date="2022-11" db="EMBL/GenBank/DDBJ databases">
        <title>Mucor velutinosus strain NIH1002 WGS.</title>
        <authorList>
            <person name="Subramanian P."/>
            <person name="Mullikin J.C."/>
            <person name="Segre J.A."/>
            <person name="Zelazny A.M."/>
        </authorList>
    </citation>
    <scope>NUCLEOTIDE SEQUENCE [LARGE SCALE GENOMIC DNA]</scope>
    <source>
        <strain evidence="4 5">NIH1002</strain>
    </source>
</reference>
<dbReference type="GeneID" id="89953345"/>
<dbReference type="GO" id="GO:0016787">
    <property type="term" value="F:hydrolase activity"/>
    <property type="evidence" value="ECO:0007669"/>
    <property type="project" value="UniProtKB-KW"/>
</dbReference>
<dbReference type="InterPro" id="IPR050300">
    <property type="entry name" value="GDXG_lipolytic_enzyme"/>
</dbReference>
<dbReference type="PANTHER" id="PTHR48081">
    <property type="entry name" value="AB HYDROLASE SUPERFAMILY PROTEIN C4A8.06C"/>
    <property type="match status" value="1"/>
</dbReference>
<dbReference type="AlphaFoldDB" id="A0AAN7HPI7"/>
<dbReference type="PANTHER" id="PTHR48081:SF26">
    <property type="entry name" value="ALPHA_BETA HYDROLASE FOLD-3 DOMAIN-CONTAINING PROTEIN"/>
    <property type="match status" value="1"/>
</dbReference>
<dbReference type="InterPro" id="IPR002168">
    <property type="entry name" value="Lipase_GDXG_HIS_AS"/>
</dbReference>
<dbReference type="PROSITE" id="PS01173">
    <property type="entry name" value="LIPASE_GDXG_HIS"/>
    <property type="match status" value="1"/>
</dbReference>
<protein>
    <recommendedName>
        <fullName evidence="3">Alpha/beta hydrolase fold-3 domain-containing protein</fullName>
    </recommendedName>
</protein>
<sequence>MPLRNNEWIQHCSSQDCCVILDKHHSTSDIASMVSFTHSEIILLNRHASNASLISTITATVAQELYSTVYQIPSSLFRLATDIWSHVRKEPKKPTWNIQTTIVMGFLQAFRDQSLTNSLEFWRLMLIAPTLLKPLTSKTESEYILVKRRHLCGILKKLDQQEKGSKLEAEWMSAISTWEKIYGGPTPVLRSNNNATLLLEAPPCCEKIVFYLHGGAYCAMSAQTHRILTHKISKSTKRRVLGIVNLLCVDYEHQVNVFGYIASAVNYRLAPETKFPGALYDVVQSYLYLIDPKEKHRLDPKNIIVMGDSAGGGLCLAMMLYLRDHGLPQPEGAVLISPWVDLTFSYPSWQDASLYDYLPSNPAELTAMNPAHLYLDDQELIRHPYVSPIFADNFSNMPPILIQSGGCESLRDEICDLTTKVKNSKSTMVHHEIYEDMVHVFQAFPFAKSSEAIESIGWWAKFGIPLITQFKASLEETTTIVQ</sequence>
<evidence type="ECO:0000256" key="2">
    <source>
        <dbReference type="ARBA" id="ARBA00022801"/>
    </source>
</evidence>
<evidence type="ECO:0000256" key="1">
    <source>
        <dbReference type="ARBA" id="ARBA00010515"/>
    </source>
</evidence>
<proteinExistence type="inferred from homology"/>
<evidence type="ECO:0000313" key="5">
    <source>
        <dbReference type="Proteomes" id="UP001304243"/>
    </source>
</evidence>
<dbReference type="SUPFAM" id="SSF53474">
    <property type="entry name" value="alpha/beta-Hydrolases"/>
    <property type="match status" value="1"/>
</dbReference>
<comment type="caution">
    <text evidence="4">The sequence shown here is derived from an EMBL/GenBank/DDBJ whole genome shotgun (WGS) entry which is preliminary data.</text>
</comment>
<evidence type="ECO:0000259" key="3">
    <source>
        <dbReference type="Pfam" id="PF07859"/>
    </source>
</evidence>
<feature type="domain" description="Alpha/beta hydrolase fold-3" evidence="3">
    <location>
        <begin position="258"/>
        <end position="442"/>
    </location>
</feature>
<comment type="similarity">
    <text evidence="1">Belongs to the 'GDXG' lipolytic enzyme family.</text>
</comment>
<dbReference type="InterPro" id="IPR013094">
    <property type="entry name" value="AB_hydrolase_3"/>
</dbReference>
<gene>
    <name evidence="4" type="ORF">ATC70_009659</name>
</gene>
<name>A0AAN7HPI7_9FUNG</name>
<dbReference type="Pfam" id="PF07859">
    <property type="entry name" value="Abhydrolase_3"/>
    <property type="match status" value="1"/>
</dbReference>
<dbReference type="Gene3D" id="3.40.50.1820">
    <property type="entry name" value="alpha/beta hydrolase"/>
    <property type="match status" value="1"/>
</dbReference>
<dbReference type="Proteomes" id="UP001304243">
    <property type="component" value="Unassembled WGS sequence"/>
</dbReference>
<accession>A0AAN7HPI7</accession>
<keyword evidence="2" id="KW-0378">Hydrolase</keyword>
<evidence type="ECO:0000313" key="4">
    <source>
        <dbReference type="EMBL" id="KAK4519424.1"/>
    </source>
</evidence>
<organism evidence="4 5">
    <name type="scientific">Mucor velutinosus</name>
    <dbReference type="NCBI Taxonomy" id="708070"/>
    <lineage>
        <taxon>Eukaryota</taxon>
        <taxon>Fungi</taxon>
        <taxon>Fungi incertae sedis</taxon>
        <taxon>Mucoromycota</taxon>
        <taxon>Mucoromycotina</taxon>
        <taxon>Mucoromycetes</taxon>
        <taxon>Mucorales</taxon>
        <taxon>Mucorineae</taxon>
        <taxon>Mucoraceae</taxon>
        <taxon>Mucor</taxon>
    </lineage>
</organism>
<dbReference type="EMBL" id="JASEJX010000012">
    <property type="protein sequence ID" value="KAK4519424.1"/>
    <property type="molecule type" value="Genomic_DNA"/>
</dbReference>
<keyword evidence="5" id="KW-1185">Reference proteome</keyword>
<dbReference type="InterPro" id="IPR029058">
    <property type="entry name" value="AB_hydrolase_fold"/>
</dbReference>